<organism evidence="2 3">
    <name type="scientific">Sulfitobacter noctilucicola</name>
    <dbReference type="NCBI Taxonomy" id="1342301"/>
    <lineage>
        <taxon>Bacteria</taxon>
        <taxon>Pseudomonadati</taxon>
        <taxon>Pseudomonadota</taxon>
        <taxon>Alphaproteobacteria</taxon>
        <taxon>Rhodobacterales</taxon>
        <taxon>Roseobacteraceae</taxon>
        <taxon>Sulfitobacter</taxon>
    </lineage>
</organism>
<evidence type="ECO:0000313" key="3">
    <source>
        <dbReference type="Proteomes" id="UP000565745"/>
    </source>
</evidence>
<evidence type="ECO:0000256" key="1">
    <source>
        <dbReference type="SAM" id="SignalP"/>
    </source>
</evidence>
<keyword evidence="1" id="KW-0732">Signal</keyword>
<protein>
    <submittedName>
        <fullName evidence="2">Uncharacterized protein</fullName>
    </submittedName>
</protein>
<dbReference type="AlphaFoldDB" id="A0A7W6MAJ0"/>
<dbReference type="EMBL" id="JACIFU010000003">
    <property type="protein sequence ID" value="MBB4174677.1"/>
    <property type="molecule type" value="Genomic_DNA"/>
</dbReference>
<sequence>MKTAICAVTLSTGLTLMAGDASAKTNCDAVAGSWSGTMQGSFNGVTSMTIDGTCKVNWTLPDGRTNKCKFSARSGQIEYSCSLGSHGSVTFGRNSITLENIYTAARHGAYKVQVSRAK</sequence>
<keyword evidence="3" id="KW-1185">Reference proteome</keyword>
<feature type="signal peptide" evidence="1">
    <location>
        <begin position="1"/>
        <end position="23"/>
    </location>
</feature>
<dbReference type="RefSeq" id="WP_152540581.1">
    <property type="nucleotide sequence ID" value="NZ_JACIFU010000003.1"/>
</dbReference>
<comment type="caution">
    <text evidence="2">The sequence shown here is derived from an EMBL/GenBank/DDBJ whole genome shotgun (WGS) entry which is preliminary data.</text>
</comment>
<accession>A0A7W6MAJ0</accession>
<dbReference type="Proteomes" id="UP000565745">
    <property type="component" value="Unassembled WGS sequence"/>
</dbReference>
<reference evidence="2 3" key="1">
    <citation type="submission" date="2020-08" db="EMBL/GenBank/DDBJ databases">
        <title>Genomic Encyclopedia of Type Strains, Phase IV (KMG-IV): sequencing the most valuable type-strain genomes for metagenomic binning, comparative biology and taxonomic classification.</title>
        <authorList>
            <person name="Goeker M."/>
        </authorList>
    </citation>
    <scope>NUCLEOTIDE SEQUENCE [LARGE SCALE GENOMIC DNA]</scope>
    <source>
        <strain evidence="2 3">DSM 101015</strain>
    </source>
</reference>
<feature type="chain" id="PRO_5031431741" evidence="1">
    <location>
        <begin position="24"/>
        <end position="118"/>
    </location>
</feature>
<evidence type="ECO:0000313" key="2">
    <source>
        <dbReference type="EMBL" id="MBB4174677.1"/>
    </source>
</evidence>
<gene>
    <name evidence="2" type="ORF">GGR93_002465</name>
</gene>
<proteinExistence type="predicted"/>
<name>A0A7W6MAJ0_9RHOB</name>